<evidence type="ECO:0000313" key="3">
    <source>
        <dbReference type="Proteomes" id="UP000050996"/>
    </source>
</evidence>
<evidence type="ECO:0008006" key="4">
    <source>
        <dbReference type="Google" id="ProtNLM"/>
    </source>
</evidence>
<feature type="transmembrane region" description="Helical" evidence="1">
    <location>
        <begin position="102"/>
        <end position="119"/>
    </location>
</feature>
<comment type="caution">
    <text evidence="2">The sequence shown here is derived from an EMBL/GenBank/DDBJ whole genome shotgun (WGS) entry which is preliminary data.</text>
</comment>
<keyword evidence="3" id="KW-1185">Reference proteome</keyword>
<dbReference type="EMBL" id="LJIX01000006">
    <property type="protein sequence ID" value="KQL18378.1"/>
    <property type="molecule type" value="Genomic_DNA"/>
</dbReference>
<evidence type="ECO:0000256" key="1">
    <source>
        <dbReference type="SAM" id="Phobius"/>
    </source>
</evidence>
<feature type="transmembrane region" description="Helical" evidence="1">
    <location>
        <begin position="75"/>
        <end position="96"/>
    </location>
</feature>
<organism evidence="2 3">
    <name type="scientific">Cytobacillus solani</name>
    <dbReference type="NCBI Taxonomy" id="1637975"/>
    <lineage>
        <taxon>Bacteria</taxon>
        <taxon>Bacillati</taxon>
        <taxon>Bacillota</taxon>
        <taxon>Bacilli</taxon>
        <taxon>Bacillales</taxon>
        <taxon>Bacillaceae</taxon>
        <taxon>Cytobacillus</taxon>
    </lineage>
</organism>
<feature type="transmembrane region" description="Helical" evidence="1">
    <location>
        <begin position="12"/>
        <end position="31"/>
    </location>
</feature>
<protein>
    <recommendedName>
        <fullName evidence="4">DUF3021 domain-containing protein</fullName>
    </recommendedName>
</protein>
<dbReference type="AlphaFoldDB" id="A0A0Q3VFM1"/>
<accession>A0A0Q3VFM1</accession>
<dbReference type="RefSeq" id="WP_056683141.1">
    <property type="nucleotide sequence ID" value="NZ_LJIX01000006.1"/>
</dbReference>
<dbReference type="Proteomes" id="UP000050996">
    <property type="component" value="Unassembled WGS sequence"/>
</dbReference>
<keyword evidence="1" id="KW-0812">Transmembrane</keyword>
<dbReference type="STRING" id="1637975.AN957_07190"/>
<gene>
    <name evidence="2" type="ORF">AN957_07190</name>
</gene>
<proteinExistence type="predicted"/>
<feature type="transmembrane region" description="Helical" evidence="1">
    <location>
        <begin position="43"/>
        <end position="63"/>
    </location>
</feature>
<keyword evidence="1" id="KW-1133">Transmembrane helix</keyword>
<sequence length="144" mass="16699">MKLSEFIRNMVKDFLIIFASIIIIITILRQIYDPTMAFDLKSIYIIMAFSFVSVLMGFILYSPNDISEKKMRIRMAIHFFTLEILLITIGIVFGIVKSGLDVIIFALQIAVIYILVRLLSWKNDIKEAKAINEKLKTFKKNDNE</sequence>
<dbReference type="PATRIC" id="fig|1637975.4.peg.1157"/>
<name>A0A0Q3VFM1_9BACI</name>
<reference evidence="2 3" key="1">
    <citation type="submission" date="2015-09" db="EMBL/GenBank/DDBJ databases">
        <title>Genome sequencing project for genomic taxonomy and phylogenomics of Bacillus-like bacteria.</title>
        <authorList>
            <person name="Liu B."/>
            <person name="Wang J."/>
            <person name="Zhu Y."/>
            <person name="Liu G."/>
            <person name="Chen Q."/>
            <person name="Chen Z."/>
            <person name="Lan J."/>
            <person name="Che J."/>
            <person name="Ge C."/>
            <person name="Shi H."/>
            <person name="Pan Z."/>
            <person name="Liu X."/>
        </authorList>
    </citation>
    <scope>NUCLEOTIDE SEQUENCE [LARGE SCALE GENOMIC DNA]</scope>
    <source>
        <strain evidence="2 3">FJAT-18043</strain>
    </source>
</reference>
<keyword evidence="1" id="KW-0472">Membrane</keyword>
<dbReference type="InterPro" id="IPR021560">
    <property type="entry name" value="DUF3021"/>
</dbReference>
<dbReference type="Pfam" id="PF11457">
    <property type="entry name" value="DUF3021"/>
    <property type="match status" value="1"/>
</dbReference>
<evidence type="ECO:0000313" key="2">
    <source>
        <dbReference type="EMBL" id="KQL18378.1"/>
    </source>
</evidence>